<dbReference type="SUPFAM" id="SSF50249">
    <property type="entry name" value="Nucleic acid-binding proteins"/>
    <property type="match status" value="1"/>
</dbReference>
<dbReference type="PANTHER" id="PTHR34069">
    <property type="entry name" value="3-OXOACYL-[ACYL-CARRIER-PROTEIN] SYNTHASE 3"/>
    <property type="match status" value="1"/>
</dbReference>
<organism evidence="4">
    <name type="scientific">Desulfomonile tiedjei</name>
    <dbReference type="NCBI Taxonomy" id="2358"/>
    <lineage>
        <taxon>Bacteria</taxon>
        <taxon>Pseudomonadati</taxon>
        <taxon>Thermodesulfobacteriota</taxon>
        <taxon>Desulfomonilia</taxon>
        <taxon>Desulfomonilales</taxon>
        <taxon>Desulfomonilaceae</taxon>
        <taxon>Desulfomonile</taxon>
    </lineage>
</organism>
<feature type="compositionally biased region" description="Basic residues" evidence="1">
    <location>
        <begin position="29"/>
        <end position="40"/>
    </location>
</feature>
<dbReference type="InterPro" id="IPR002878">
    <property type="entry name" value="ChsH2_C"/>
</dbReference>
<dbReference type="InterPro" id="IPR016039">
    <property type="entry name" value="Thiolase-like"/>
</dbReference>
<dbReference type="CDD" id="cd00827">
    <property type="entry name" value="init_cond_enzymes"/>
    <property type="match status" value="1"/>
</dbReference>
<feature type="region of interest" description="Disordered" evidence="1">
    <location>
        <begin position="1"/>
        <end position="41"/>
    </location>
</feature>
<dbReference type="AlphaFoldDB" id="A0A7C4AS96"/>
<dbReference type="GO" id="GO:0044550">
    <property type="term" value="P:secondary metabolite biosynthetic process"/>
    <property type="evidence" value="ECO:0007669"/>
    <property type="project" value="TreeGrafter"/>
</dbReference>
<dbReference type="InterPro" id="IPR022002">
    <property type="entry name" value="ChsH2_Znr"/>
</dbReference>
<protein>
    <submittedName>
        <fullName evidence="4">3-hydroxy-3-methylglutaryl CoA synthase</fullName>
    </submittedName>
</protein>
<evidence type="ECO:0000313" key="4">
    <source>
        <dbReference type="EMBL" id="HGH61139.1"/>
    </source>
</evidence>
<dbReference type="Pfam" id="PF12172">
    <property type="entry name" value="zf-ChsH2"/>
    <property type="match status" value="1"/>
</dbReference>
<dbReference type="EMBL" id="DTGT01000239">
    <property type="protein sequence ID" value="HGH61139.1"/>
    <property type="molecule type" value="Genomic_DNA"/>
</dbReference>
<name>A0A7C4AS96_9BACT</name>
<dbReference type="SUPFAM" id="SSF53901">
    <property type="entry name" value="Thiolase-like"/>
    <property type="match status" value="2"/>
</dbReference>
<evidence type="ECO:0000259" key="3">
    <source>
        <dbReference type="Pfam" id="PF12172"/>
    </source>
</evidence>
<dbReference type="Gene3D" id="6.10.30.10">
    <property type="match status" value="1"/>
</dbReference>
<dbReference type="InterPro" id="IPR012340">
    <property type="entry name" value="NA-bd_OB-fold"/>
</dbReference>
<accession>A0A7C4AS96</accession>
<feature type="domain" description="ChsH2 rubredoxin-like zinc ribbon" evidence="3">
    <location>
        <begin position="422"/>
        <end position="447"/>
    </location>
</feature>
<dbReference type="Pfam" id="PF01796">
    <property type="entry name" value="OB_ChsH2_C"/>
    <property type="match status" value="1"/>
</dbReference>
<dbReference type="GO" id="GO:0016746">
    <property type="term" value="F:acyltransferase activity"/>
    <property type="evidence" value="ECO:0007669"/>
    <property type="project" value="UniProtKB-KW"/>
</dbReference>
<proteinExistence type="predicted"/>
<evidence type="ECO:0000256" key="1">
    <source>
        <dbReference type="SAM" id="MobiDB-lite"/>
    </source>
</evidence>
<sequence length="533" mass="59010">MVPRQHGSIQGPQVHRVYRRNSKDPRGQGHAKRAERKRSHLQGVCKEADHTGRITIEFFGGIMLGIKSYGVYFPYYRLKRGDIGQFWASYQLPGEKAVANFDEDTLTMAVEASRSCLKEENAKDVAALFVASTTLPYAEKQNAALAAAVLDLPDNAFTLDVGGTLRSGTNAVALAMNCVKALGPSKVLVCASDMRLGMPNGSRELEFGDGAAAMLIGEGDVLASIDASYSMYNELYDVYRPANQRFVRSWEDRFVREAGYTRVVPMAVKQALASFGLTPADFAKAVFSAPNPTYLAAAAKLAGFDPKTQCSDPLWASLGYLGSAHSLALLAATLDQSSPGDRLLWVNYGDGCDVMALTVTKAIEDYKQKQTVMRMMNSKGYTTYQRYLRWRELVHPEPPMRPKTEPASAPALHRDRLSGLALYGSKCKKCGTVQYPIQRICMECRAKDDYDLYPFADKHGRITTFSHDNLAVSLDPPTTLAAVDFDGGGRMMLDLTDRDPSAVSINMPVEMTFRKFRFTEGVQVYWWKSRPVR</sequence>
<evidence type="ECO:0000259" key="2">
    <source>
        <dbReference type="Pfam" id="PF01796"/>
    </source>
</evidence>
<dbReference type="PANTHER" id="PTHR34069:SF2">
    <property type="entry name" value="BETA-KETOACYL-[ACYL-CARRIER-PROTEIN] SYNTHASE III"/>
    <property type="match status" value="1"/>
</dbReference>
<dbReference type="Gene3D" id="3.40.47.10">
    <property type="match status" value="1"/>
</dbReference>
<reference evidence="4" key="1">
    <citation type="journal article" date="2020" name="mSystems">
        <title>Genome- and Community-Level Interaction Insights into Carbon Utilization and Element Cycling Functions of Hydrothermarchaeota in Hydrothermal Sediment.</title>
        <authorList>
            <person name="Zhou Z."/>
            <person name="Liu Y."/>
            <person name="Xu W."/>
            <person name="Pan J."/>
            <person name="Luo Z.H."/>
            <person name="Li M."/>
        </authorList>
    </citation>
    <scope>NUCLEOTIDE SEQUENCE [LARGE SCALE GENOMIC DNA]</scope>
    <source>
        <strain evidence="4">SpSt-769</strain>
    </source>
</reference>
<feature type="domain" description="ChsH2 C-terminal OB-fold" evidence="2">
    <location>
        <begin position="459"/>
        <end position="514"/>
    </location>
</feature>
<gene>
    <name evidence="4" type="ORF">ENV54_07570</name>
</gene>
<comment type="caution">
    <text evidence="4">The sequence shown here is derived from an EMBL/GenBank/DDBJ whole genome shotgun (WGS) entry which is preliminary data.</text>
</comment>